<evidence type="ECO:0000256" key="1">
    <source>
        <dbReference type="SAM" id="MobiDB-lite"/>
    </source>
</evidence>
<feature type="domain" description="Acyltransferase 3" evidence="3">
    <location>
        <begin position="32"/>
        <end position="408"/>
    </location>
</feature>
<dbReference type="InterPro" id="IPR050879">
    <property type="entry name" value="Acyltransferase_3"/>
</dbReference>
<keyword evidence="4" id="KW-0012">Acyltransferase</keyword>
<sequence>MTEQRVEGVAADGTDPTTSEPTAAPRRYRRISGLDGPRGIACVCILIVHVAGHYSPDTATSGKLQLLGQALIFFFALSGFLLYLPIVRHLFAGRDHQPDVRSFVVHRVLRIMPCYLVVFLIANFVLQAVFVRNAQQALVVGSEAGTGMITDPVTLLANLFLVQTYIPGLIQTGINPSWSLTLEYAFYISLPLVGWAVFAIRRRRRTTSALRLALAAPVAFGVLGVAGTAVADAIARHQGIDDVVAANFGPNWSAVILRSFLGGSQTFTFGMIAAVLFVAVESGALSSRFAIRARRWAAILLLPSLLLMLILLVAGSNQQVAATSLASGLIIAVIVLPLAHGARSRIAEVVDWRPFEYLGRISLSMYLWHFPLLMLLGRWGLLAGDTWAGLGRNLVLVFAATLVCASLTYRFVEKPAIAVAKRSRTR</sequence>
<feature type="transmembrane region" description="Helical" evidence="2">
    <location>
        <begin position="212"/>
        <end position="235"/>
    </location>
</feature>
<keyword evidence="4" id="KW-0808">Transferase</keyword>
<feature type="transmembrane region" description="Helical" evidence="2">
    <location>
        <begin position="184"/>
        <end position="200"/>
    </location>
</feature>
<feature type="transmembrane region" description="Helical" evidence="2">
    <location>
        <begin position="394"/>
        <end position="412"/>
    </location>
</feature>
<dbReference type="EC" id="2.3.-.-" evidence="4"/>
<keyword evidence="2" id="KW-0472">Membrane</keyword>
<protein>
    <submittedName>
        <fullName evidence="4">Acyltransferase family protein</fullName>
        <ecNumber evidence="4">2.3.-.-</ecNumber>
    </submittedName>
</protein>
<comment type="caution">
    <text evidence="4">The sequence shown here is derived from an EMBL/GenBank/DDBJ whole genome shotgun (WGS) entry which is preliminary data.</text>
</comment>
<feature type="transmembrane region" description="Helical" evidence="2">
    <location>
        <begin position="363"/>
        <end position="382"/>
    </location>
</feature>
<evidence type="ECO:0000259" key="3">
    <source>
        <dbReference type="Pfam" id="PF01757"/>
    </source>
</evidence>
<dbReference type="RefSeq" id="WP_253648669.1">
    <property type="nucleotide sequence ID" value="NZ_BAAAMO010000006.1"/>
</dbReference>
<accession>A0ABW3G953</accession>
<keyword evidence="2" id="KW-1133">Transmembrane helix</keyword>
<evidence type="ECO:0000256" key="2">
    <source>
        <dbReference type="SAM" id="Phobius"/>
    </source>
</evidence>
<proteinExistence type="predicted"/>
<evidence type="ECO:0000313" key="4">
    <source>
        <dbReference type="EMBL" id="MFD0926987.1"/>
    </source>
</evidence>
<dbReference type="GO" id="GO:0016746">
    <property type="term" value="F:acyltransferase activity"/>
    <property type="evidence" value="ECO:0007669"/>
    <property type="project" value="UniProtKB-KW"/>
</dbReference>
<dbReference type="PANTHER" id="PTHR23028">
    <property type="entry name" value="ACETYLTRANSFERASE"/>
    <property type="match status" value="1"/>
</dbReference>
<name>A0ABW3G953_9NOCA</name>
<evidence type="ECO:0000313" key="5">
    <source>
        <dbReference type="Proteomes" id="UP001597068"/>
    </source>
</evidence>
<feature type="transmembrane region" description="Helical" evidence="2">
    <location>
        <begin position="320"/>
        <end position="342"/>
    </location>
</feature>
<dbReference type="EMBL" id="JBHTIL010000002">
    <property type="protein sequence ID" value="MFD0926987.1"/>
    <property type="molecule type" value="Genomic_DNA"/>
</dbReference>
<dbReference type="Pfam" id="PF01757">
    <property type="entry name" value="Acyl_transf_3"/>
    <property type="match status" value="1"/>
</dbReference>
<feature type="transmembrane region" description="Helical" evidence="2">
    <location>
        <begin position="255"/>
        <end position="284"/>
    </location>
</feature>
<feature type="transmembrane region" description="Helical" evidence="2">
    <location>
        <begin position="36"/>
        <end position="54"/>
    </location>
</feature>
<feature type="transmembrane region" description="Helical" evidence="2">
    <location>
        <begin position="66"/>
        <end position="87"/>
    </location>
</feature>
<keyword evidence="5" id="KW-1185">Reference proteome</keyword>
<gene>
    <name evidence="4" type="ORF">ACFQ04_14705</name>
</gene>
<dbReference type="PANTHER" id="PTHR23028:SF53">
    <property type="entry name" value="ACYL_TRANSF_3 DOMAIN-CONTAINING PROTEIN"/>
    <property type="match status" value="1"/>
</dbReference>
<organism evidence="4 5">
    <name type="scientific">Williamsia deligens</name>
    <dbReference type="NCBI Taxonomy" id="321325"/>
    <lineage>
        <taxon>Bacteria</taxon>
        <taxon>Bacillati</taxon>
        <taxon>Actinomycetota</taxon>
        <taxon>Actinomycetes</taxon>
        <taxon>Mycobacteriales</taxon>
        <taxon>Nocardiaceae</taxon>
        <taxon>Williamsia</taxon>
    </lineage>
</organism>
<reference evidence="5" key="1">
    <citation type="journal article" date="2019" name="Int. J. Syst. Evol. Microbiol.">
        <title>The Global Catalogue of Microorganisms (GCM) 10K type strain sequencing project: providing services to taxonomists for standard genome sequencing and annotation.</title>
        <authorList>
            <consortium name="The Broad Institute Genomics Platform"/>
            <consortium name="The Broad Institute Genome Sequencing Center for Infectious Disease"/>
            <person name="Wu L."/>
            <person name="Ma J."/>
        </authorList>
    </citation>
    <scope>NUCLEOTIDE SEQUENCE [LARGE SCALE GENOMIC DNA]</scope>
    <source>
        <strain evidence="5">CCUG 50873</strain>
    </source>
</reference>
<feature type="transmembrane region" description="Helical" evidence="2">
    <location>
        <begin position="108"/>
        <end position="130"/>
    </location>
</feature>
<feature type="transmembrane region" description="Helical" evidence="2">
    <location>
        <begin position="296"/>
        <end position="314"/>
    </location>
</feature>
<dbReference type="InterPro" id="IPR002656">
    <property type="entry name" value="Acyl_transf_3_dom"/>
</dbReference>
<keyword evidence="2" id="KW-0812">Transmembrane</keyword>
<feature type="region of interest" description="Disordered" evidence="1">
    <location>
        <begin position="1"/>
        <end position="27"/>
    </location>
</feature>
<dbReference type="Proteomes" id="UP001597068">
    <property type="component" value="Unassembled WGS sequence"/>
</dbReference>